<accession>A0A7J7H2V7</accession>
<proteinExistence type="predicted"/>
<feature type="compositionally biased region" description="Low complexity" evidence="1">
    <location>
        <begin position="83"/>
        <end position="98"/>
    </location>
</feature>
<evidence type="ECO:0000256" key="1">
    <source>
        <dbReference type="SAM" id="MobiDB-lite"/>
    </source>
</evidence>
<sequence>MMGLDPNLFTIKVESMILAKGLSFLFQRIGCLFLAEITTVVFLDEVTLANMMVNSGGADSSASEGTSGTKPPVPATPASSENSSLGAAPPQAAPALSALKERTEELLQENLRERKGDLGEGQSMCSVREGVEQDFNVSTTGQKFDLVKQLEVEKEVVQGKPAPATNSAFNEIRDHEGQIQDGRGGRPNDCSK</sequence>
<dbReference type="AlphaFoldDB" id="A0A7J7H2V7"/>
<reference evidence="2 3" key="2">
    <citation type="submission" date="2020-07" db="EMBL/GenBank/DDBJ databases">
        <title>Genome assembly of wild tea tree DASZ reveals pedigree and selection history of tea varieties.</title>
        <authorList>
            <person name="Zhang W."/>
        </authorList>
    </citation>
    <scope>NUCLEOTIDE SEQUENCE [LARGE SCALE GENOMIC DNA]</scope>
    <source>
        <strain evidence="3">cv. G240</strain>
        <tissue evidence="2">Leaf</tissue>
    </source>
</reference>
<keyword evidence="3" id="KW-1185">Reference proteome</keyword>
<protein>
    <submittedName>
        <fullName evidence="2">Uncharacterized protein</fullName>
    </submittedName>
</protein>
<comment type="caution">
    <text evidence="2">The sequence shown here is derived from an EMBL/GenBank/DDBJ whole genome shotgun (WGS) entry which is preliminary data.</text>
</comment>
<organism evidence="2 3">
    <name type="scientific">Camellia sinensis</name>
    <name type="common">Tea plant</name>
    <name type="synonym">Thea sinensis</name>
    <dbReference type="NCBI Taxonomy" id="4442"/>
    <lineage>
        <taxon>Eukaryota</taxon>
        <taxon>Viridiplantae</taxon>
        <taxon>Streptophyta</taxon>
        <taxon>Embryophyta</taxon>
        <taxon>Tracheophyta</taxon>
        <taxon>Spermatophyta</taxon>
        <taxon>Magnoliopsida</taxon>
        <taxon>eudicotyledons</taxon>
        <taxon>Gunneridae</taxon>
        <taxon>Pentapetalae</taxon>
        <taxon>asterids</taxon>
        <taxon>Ericales</taxon>
        <taxon>Theaceae</taxon>
        <taxon>Camellia</taxon>
    </lineage>
</organism>
<dbReference type="EMBL" id="JACBKZ010000006">
    <property type="protein sequence ID" value="KAF5947303.1"/>
    <property type="molecule type" value="Genomic_DNA"/>
</dbReference>
<reference evidence="3" key="1">
    <citation type="journal article" date="2020" name="Nat. Commun.">
        <title>Genome assembly of wild tea tree DASZ reveals pedigree and selection history of tea varieties.</title>
        <authorList>
            <person name="Zhang W."/>
            <person name="Zhang Y."/>
            <person name="Qiu H."/>
            <person name="Guo Y."/>
            <person name="Wan H."/>
            <person name="Zhang X."/>
            <person name="Scossa F."/>
            <person name="Alseekh S."/>
            <person name="Zhang Q."/>
            <person name="Wang P."/>
            <person name="Xu L."/>
            <person name="Schmidt M.H."/>
            <person name="Jia X."/>
            <person name="Li D."/>
            <person name="Zhu A."/>
            <person name="Guo F."/>
            <person name="Chen W."/>
            <person name="Ni D."/>
            <person name="Usadel B."/>
            <person name="Fernie A.R."/>
            <person name="Wen W."/>
        </authorList>
    </citation>
    <scope>NUCLEOTIDE SEQUENCE [LARGE SCALE GENOMIC DNA]</scope>
    <source>
        <strain evidence="3">cv. G240</strain>
    </source>
</reference>
<dbReference type="Proteomes" id="UP000593564">
    <property type="component" value="Unassembled WGS sequence"/>
</dbReference>
<feature type="compositionally biased region" description="Polar residues" evidence="1">
    <location>
        <begin position="57"/>
        <end position="69"/>
    </location>
</feature>
<gene>
    <name evidence="2" type="ORF">HYC85_013260</name>
</gene>
<feature type="region of interest" description="Disordered" evidence="1">
    <location>
        <begin position="57"/>
        <end position="98"/>
    </location>
</feature>
<feature type="region of interest" description="Disordered" evidence="1">
    <location>
        <begin position="157"/>
        <end position="192"/>
    </location>
</feature>
<name>A0A7J7H2V7_CAMSI</name>
<evidence type="ECO:0000313" key="2">
    <source>
        <dbReference type="EMBL" id="KAF5947303.1"/>
    </source>
</evidence>
<feature type="compositionally biased region" description="Basic and acidic residues" evidence="1">
    <location>
        <begin position="171"/>
        <end position="192"/>
    </location>
</feature>
<evidence type="ECO:0000313" key="3">
    <source>
        <dbReference type="Proteomes" id="UP000593564"/>
    </source>
</evidence>